<comment type="caution">
    <text evidence="5">The sequence shown here is derived from an EMBL/GenBank/DDBJ whole genome shotgun (WGS) entry which is preliminary data.</text>
</comment>
<dbReference type="PANTHER" id="PTHR46215:SF17">
    <property type="entry name" value="DIRIGENT PROTEIN"/>
    <property type="match status" value="1"/>
</dbReference>
<sequence length="239" mass="25849">MAKVSFLLTIILLLIFLMTFMNKSSSARTLGKPTSTHHHNNHKYHKFSFLMQDVLNVTQPTATTKVTSQLPFSKPLGYFPPSGGIPIPESDNPTNPGTGISSQTLDVSTIGLYFPARATLEELELGAVVTIDENLFDGTVNKSPVGKAQGLYVASSEDGTSHMMAMTTLFANNEFKDGLRFFGLHRRDVAESHIAVIGGVGKFVGANGYATVKPVKLRSINAGKQGANNKLLLFNVYLS</sequence>
<dbReference type="GO" id="GO:0048046">
    <property type="term" value="C:apoplast"/>
    <property type="evidence" value="ECO:0007669"/>
    <property type="project" value="UniProtKB-SubCell"/>
</dbReference>
<evidence type="ECO:0000256" key="4">
    <source>
        <dbReference type="RuleBase" id="RU363099"/>
    </source>
</evidence>
<organism evidence="5 6">
    <name type="scientific">Corchorus capsularis</name>
    <name type="common">Jute</name>
    <dbReference type="NCBI Taxonomy" id="210143"/>
    <lineage>
        <taxon>Eukaryota</taxon>
        <taxon>Viridiplantae</taxon>
        <taxon>Streptophyta</taxon>
        <taxon>Embryophyta</taxon>
        <taxon>Tracheophyta</taxon>
        <taxon>Spermatophyta</taxon>
        <taxon>Magnoliopsida</taxon>
        <taxon>eudicotyledons</taxon>
        <taxon>Gunneridae</taxon>
        <taxon>Pentapetalae</taxon>
        <taxon>rosids</taxon>
        <taxon>malvids</taxon>
        <taxon>Malvales</taxon>
        <taxon>Malvaceae</taxon>
        <taxon>Grewioideae</taxon>
        <taxon>Apeibeae</taxon>
        <taxon>Corchorus</taxon>
    </lineage>
</organism>
<dbReference type="Proteomes" id="UP000188268">
    <property type="component" value="Unassembled WGS sequence"/>
</dbReference>
<keyword evidence="4" id="KW-0732">Signal</keyword>
<dbReference type="EMBL" id="AWWV01008578">
    <property type="protein sequence ID" value="OMO89825.1"/>
    <property type="molecule type" value="Genomic_DNA"/>
</dbReference>
<proteinExistence type="inferred from homology"/>
<dbReference type="OrthoDB" id="1685727at2759"/>
<dbReference type="PANTHER" id="PTHR46215">
    <property type="entry name" value="DIRIGENT PROTEIN 24-RELATED"/>
    <property type="match status" value="1"/>
</dbReference>
<dbReference type="AlphaFoldDB" id="A0A1R3J4R3"/>
<feature type="chain" id="PRO_5011829315" description="Dirigent protein" evidence="4">
    <location>
        <begin position="27"/>
        <end position="239"/>
    </location>
</feature>
<evidence type="ECO:0000256" key="1">
    <source>
        <dbReference type="ARBA" id="ARBA00010746"/>
    </source>
</evidence>
<evidence type="ECO:0000313" key="6">
    <source>
        <dbReference type="Proteomes" id="UP000188268"/>
    </source>
</evidence>
<comment type="function">
    <text evidence="4">Dirigent proteins impart stereoselectivity on the phenoxy radical-coupling reaction, yielding optically active lignans from two molecules of coniferyl alcohol in the biosynthesis of lignans, flavonolignans, and alkaloids and thus plays a central role in plant secondary metabolism.</text>
</comment>
<evidence type="ECO:0000313" key="5">
    <source>
        <dbReference type="EMBL" id="OMO89825.1"/>
    </source>
</evidence>
<keyword evidence="6" id="KW-1185">Reference proteome</keyword>
<keyword evidence="4" id="KW-0052">Apoplast</keyword>
<dbReference type="Gramene" id="OMO89825">
    <property type="protein sequence ID" value="OMO89825"/>
    <property type="gene ID" value="CCACVL1_07606"/>
</dbReference>
<dbReference type="OMA" id="HNHARHE"/>
<comment type="subcellular location">
    <subcellularLocation>
        <location evidence="4">Secreted</location>
        <location evidence="4">Extracellular space</location>
        <location evidence="4">Apoplast</location>
    </subcellularLocation>
</comment>
<dbReference type="InterPro" id="IPR004265">
    <property type="entry name" value="Dirigent"/>
</dbReference>
<gene>
    <name evidence="5" type="ORF">CCACVL1_07606</name>
</gene>
<name>A0A1R3J4R3_COCAP</name>
<dbReference type="Pfam" id="PF03018">
    <property type="entry name" value="Dirigent"/>
    <property type="match status" value="1"/>
</dbReference>
<accession>A0A1R3J4R3</accession>
<comment type="similarity">
    <text evidence="1 4">Belongs to the plant dirigent protein family.</text>
</comment>
<comment type="subunit">
    <text evidence="2 4">Homodimer.</text>
</comment>
<protein>
    <recommendedName>
        <fullName evidence="4">Dirigent protein</fullName>
    </recommendedName>
</protein>
<keyword evidence="3 4" id="KW-0964">Secreted</keyword>
<evidence type="ECO:0000256" key="2">
    <source>
        <dbReference type="ARBA" id="ARBA00011738"/>
    </source>
</evidence>
<dbReference type="GO" id="GO:0009699">
    <property type="term" value="P:phenylpropanoid biosynthetic process"/>
    <property type="evidence" value="ECO:0007669"/>
    <property type="project" value="UniProtKB-ARBA"/>
</dbReference>
<feature type="signal peptide" evidence="4">
    <location>
        <begin position="1"/>
        <end position="26"/>
    </location>
</feature>
<dbReference type="Gene3D" id="2.40.480.10">
    <property type="entry name" value="Allene oxide cyclase-like"/>
    <property type="match status" value="1"/>
</dbReference>
<dbReference type="STRING" id="210143.A0A1R3J4R3"/>
<dbReference type="InterPro" id="IPR044859">
    <property type="entry name" value="Allene_oxi_cyc_Dirigent"/>
</dbReference>
<evidence type="ECO:0000256" key="3">
    <source>
        <dbReference type="ARBA" id="ARBA00022525"/>
    </source>
</evidence>
<reference evidence="5 6" key="1">
    <citation type="submission" date="2013-09" db="EMBL/GenBank/DDBJ databases">
        <title>Corchorus capsularis genome sequencing.</title>
        <authorList>
            <person name="Alam M."/>
            <person name="Haque M.S."/>
            <person name="Islam M.S."/>
            <person name="Emdad E.M."/>
            <person name="Islam M.M."/>
            <person name="Ahmed B."/>
            <person name="Halim A."/>
            <person name="Hossen Q.M.M."/>
            <person name="Hossain M.Z."/>
            <person name="Ahmed R."/>
            <person name="Khan M.M."/>
            <person name="Islam R."/>
            <person name="Rashid M.M."/>
            <person name="Khan S.A."/>
            <person name="Rahman M.S."/>
            <person name="Alam M."/>
        </authorList>
    </citation>
    <scope>NUCLEOTIDE SEQUENCE [LARGE SCALE GENOMIC DNA]</scope>
    <source>
        <strain evidence="6">cv. CVL-1</strain>
        <tissue evidence="5">Whole seedling</tissue>
    </source>
</reference>